<dbReference type="EMBL" id="JALKFT010000017">
    <property type="protein sequence ID" value="MCK9877403.1"/>
    <property type="molecule type" value="Genomic_DNA"/>
</dbReference>
<name>A0ABT0K0U1_9ACTN</name>
<evidence type="ECO:0000256" key="1">
    <source>
        <dbReference type="SAM" id="MobiDB-lite"/>
    </source>
</evidence>
<dbReference type="Gene3D" id="3.40.50.720">
    <property type="entry name" value="NAD(P)-binding Rossmann-like Domain"/>
    <property type="match status" value="1"/>
</dbReference>
<dbReference type="InterPro" id="IPR036291">
    <property type="entry name" value="NAD(P)-bd_dom_sf"/>
</dbReference>
<evidence type="ECO:0000313" key="3">
    <source>
        <dbReference type="EMBL" id="MCK9877403.1"/>
    </source>
</evidence>
<evidence type="ECO:0000313" key="4">
    <source>
        <dbReference type="Proteomes" id="UP001201873"/>
    </source>
</evidence>
<dbReference type="PANTHER" id="PTHR43355">
    <property type="entry name" value="FLAVIN REDUCTASE (NADPH)"/>
    <property type="match status" value="1"/>
</dbReference>
<feature type="compositionally biased region" description="Polar residues" evidence="1">
    <location>
        <begin position="1"/>
        <end position="13"/>
    </location>
</feature>
<proteinExistence type="predicted"/>
<dbReference type="Proteomes" id="UP001201873">
    <property type="component" value="Unassembled WGS sequence"/>
</dbReference>
<dbReference type="RefSeq" id="WP_248825656.1">
    <property type="nucleotide sequence ID" value="NZ_JALKFT010000017.1"/>
</dbReference>
<reference evidence="3 4" key="1">
    <citation type="submission" date="2022-04" db="EMBL/GenBank/DDBJ databases">
        <title>Genome diversity in the genus Frankia.</title>
        <authorList>
            <person name="Carlos-Shanley C."/>
            <person name="Hahn D."/>
        </authorList>
    </citation>
    <scope>NUCLEOTIDE SEQUENCE [LARGE SCALE GENOMIC DNA]</scope>
    <source>
        <strain evidence="3 4">Ag45/Mut15</strain>
    </source>
</reference>
<organism evidence="3 4">
    <name type="scientific">Frankia umida</name>
    <dbReference type="NCBI Taxonomy" id="573489"/>
    <lineage>
        <taxon>Bacteria</taxon>
        <taxon>Bacillati</taxon>
        <taxon>Actinomycetota</taxon>
        <taxon>Actinomycetes</taxon>
        <taxon>Frankiales</taxon>
        <taxon>Frankiaceae</taxon>
        <taxon>Frankia</taxon>
    </lineage>
</organism>
<dbReference type="InterPro" id="IPR051606">
    <property type="entry name" value="Polyketide_Oxido-like"/>
</dbReference>
<sequence length="250" mass="26173">MEQTNMEQTNMEQAGTDRAAARTPRVAVLGAGGRAGRAVSAEFVRRGHRVLGVVRDPDRHAGLRAEGIDLVRADATGGPALVDALAGADVIVVAVTPFTAPPPTFDGFDETYYEQVVRAVAAAARTSPPARLLTIGLFATLTLADGGLVLDDAELFPPALLPFARAHARVLPALRQHADTLDWLVLTPPAGLHLGDGAATARPELVAGPVERARATGALSYAELARAVVDQALTPDLHRTQVTVLTGQPR</sequence>
<feature type="region of interest" description="Disordered" evidence="1">
    <location>
        <begin position="1"/>
        <end position="23"/>
    </location>
</feature>
<dbReference type="PANTHER" id="PTHR43355:SF2">
    <property type="entry name" value="FLAVIN REDUCTASE (NADPH)"/>
    <property type="match status" value="1"/>
</dbReference>
<gene>
    <name evidence="3" type="ORF">MXD59_16775</name>
</gene>
<dbReference type="SUPFAM" id="SSF51735">
    <property type="entry name" value="NAD(P)-binding Rossmann-fold domains"/>
    <property type="match status" value="1"/>
</dbReference>
<comment type="caution">
    <text evidence="3">The sequence shown here is derived from an EMBL/GenBank/DDBJ whole genome shotgun (WGS) entry which is preliminary data.</text>
</comment>
<evidence type="ECO:0000259" key="2">
    <source>
        <dbReference type="Pfam" id="PF13460"/>
    </source>
</evidence>
<keyword evidence="4" id="KW-1185">Reference proteome</keyword>
<dbReference type="InterPro" id="IPR016040">
    <property type="entry name" value="NAD(P)-bd_dom"/>
</dbReference>
<protein>
    <submittedName>
        <fullName evidence="3">NAD(P)H-binding protein</fullName>
    </submittedName>
</protein>
<accession>A0ABT0K0U1</accession>
<feature type="domain" description="NAD(P)-binding" evidence="2">
    <location>
        <begin position="30"/>
        <end position="232"/>
    </location>
</feature>
<dbReference type="Pfam" id="PF13460">
    <property type="entry name" value="NAD_binding_10"/>
    <property type="match status" value="1"/>
</dbReference>